<dbReference type="Pfam" id="PF13563">
    <property type="entry name" value="2_5_RNA_ligase2"/>
    <property type="match status" value="1"/>
</dbReference>
<dbReference type="GO" id="GO:0008664">
    <property type="term" value="F:RNA 2',3'-cyclic 3'-phosphodiesterase activity"/>
    <property type="evidence" value="ECO:0007669"/>
    <property type="project" value="UniProtKB-EC"/>
</dbReference>
<dbReference type="NCBIfam" id="TIGR02258">
    <property type="entry name" value="2_5_ligase"/>
    <property type="match status" value="1"/>
</dbReference>
<keyword evidence="4" id="KW-1185">Reference proteome</keyword>
<dbReference type="RefSeq" id="WP_184475389.1">
    <property type="nucleotide sequence ID" value="NZ_JACHOV010000006.1"/>
</dbReference>
<dbReference type="PANTHER" id="PTHR35561">
    <property type="entry name" value="RNA 2',3'-CYCLIC PHOSPHODIESTERASE"/>
    <property type="match status" value="1"/>
</dbReference>
<protein>
    <recommendedName>
        <fullName evidence="2">RNA 2',3'-cyclic phosphodiesterase</fullName>
        <shortName evidence="2">RNA 2',3'-CPDase</shortName>
        <ecNumber evidence="2">3.1.4.58</ecNumber>
    </recommendedName>
</protein>
<keyword evidence="1 2" id="KW-0378">Hydrolase</keyword>
<feature type="active site" description="Proton donor" evidence="2">
    <location>
        <position position="37"/>
    </location>
</feature>
<organism evidence="3 4">
    <name type="scientific">Rhizorhapis suberifaciens</name>
    <name type="common">corky root of lettuce</name>
    <dbReference type="NCBI Taxonomy" id="13656"/>
    <lineage>
        <taxon>Bacteria</taxon>
        <taxon>Pseudomonadati</taxon>
        <taxon>Pseudomonadota</taxon>
        <taxon>Alphaproteobacteria</taxon>
        <taxon>Sphingomonadales</taxon>
        <taxon>Sphingomonadaceae</taxon>
        <taxon>Rhizorhapis</taxon>
    </lineage>
</organism>
<dbReference type="HAMAP" id="MF_01940">
    <property type="entry name" value="RNA_CPDase"/>
    <property type="match status" value="1"/>
</dbReference>
<evidence type="ECO:0000256" key="1">
    <source>
        <dbReference type="ARBA" id="ARBA00022801"/>
    </source>
</evidence>
<feature type="short sequence motif" description="HXTX 2" evidence="2">
    <location>
        <begin position="121"/>
        <end position="124"/>
    </location>
</feature>
<gene>
    <name evidence="3" type="ORF">HNQ99_001897</name>
</gene>
<dbReference type="GO" id="GO:0016874">
    <property type="term" value="F:ligase activity"/>
    <property type="evidence" value="ECO:0007669"/>
    <property type="project" value="UniProtKB-KW"/>
</dbReference>
<evidence type="ECO:0000313" key="3">
    <source>
        <dbReference type="EMBL" id="MBB4641588.1"/>
    </source>
</evidence>
<dbReference type="InterPro" id="IPR004175">
    <property type="entry name" value="RNA_CPDase"/>
</dbReference>
<dbReference type="InterPro" id="IPR009097">
    <property type="entry name" value="Cyclic_Pdiesterase"/>
</dbReference>
<dbReference type="SUPFAM" id="SSF55144">
    <property type="entry name" value="LigT-like"/>
    <property type="match status" value="1"/>
</dbReference>
<dbReference type="EMBL" id="JACHOV010000006">
    <property type="protein sequence ID" value="MBB4641588.1"/>
    <property type="molecule type" value="Genomic_DNA"/>
</dbReference>
<dbReference type="GO" id="GO:0004113">
    <property type="term" value="F:2',3'-cyclic-nucleotide 3'-phosphodiesterase activity"/>
    <property type="evidence" value="ECO:0007669"/>
    <property type="project" value="InterPro"/>
</dbReference>
<evidence type="ECO:0000256" key="2">
    <source>
        <dbReference type="HAMAP-Rule" id="MF_01940"/>
    </source>
</evidence>
<comment type="catalytic activity">
    <reaction evidence="2">
        <text>a 3'-end 2',3'-cyclophospho-ribonucleotide-RNA + H2O = a 3'-end 2'-phospho-ribonucleotide-RNA + H(+)</text>
        <dbReference type="Rhea" id="RHEA:11828"/>
        <dbReference type="Rhea" id="RHEA-COMP:10464"/>
        <dbReference type="Rhea" id="RHEA-COMP:17353"/>
        <dbReference type="ChEBI" id="CHEBI:15377"/>
        <dbReference type="ChEBI" id="CHEBI:15378"/>
        <dbReference type="ChEBI" id="CHEBI:83064"/>
        <dbReference type="ChEBI" id="CHEBI:173113"/>
        <dbReference type="EC" id="3.1.4.58"/>
    </reaction>
</comment>
<keyword evidence="3" id="KW-0436">Ligase</keyword>
<comment type="function">
    <text evidence="2">Hydrolyzes RNA 2',3'-cyclic phosphodiester to an RNA 2'-phosphomonoester.</text>
</comment>
<feature type="active site" description="Proton acceptor" evidence="2">
    <location>
        <position position="121"/>
    </location>
</feature>
<dbReference type="Proteomes" id="UP000575068">
    <property type="component" value="Unassembled WGS sequence"/>
</dbReference>
<name>A0A840HVM8_9SPHN</name>
<comment type="caution">
    <text evidence="3">The sequence shown here is derived from an EMBL/GenBank/DDBJ whole genome shotgun (WGS) entry which is preliminary data.</text>
</comment>
<comment type="similarity">
    <text evidence="2">Belongs to the 2H phosphoesterase superfamily. ThpR family.</text>
</comment>
<proteinExistence type="inferred from homology"/>
<evidence type="ECO:0000313" key="4">
    <source>
        <dbReference type="Proteomes" id="UP000575068"/>
    </source>
</evidence>
<dbReference type="AlphaFoldDB" id="A0A840HVM8"/>
<dbReference type="Gene3D" id="3.90.1140.10">
    <property type="entry name" value="Cyclic phosphodiesterase"/>
    <property type="match status" value="1"/>
</dbReference>
<sequence>MHRLFVAIRPPAPIREKLLSIMGGIEGVRWQNDAQLHLTLRFIGEVDRHRGQDVAAALGGVGGARFSISLNSVGVFDRRGKVDALWAGVTPHDDLRALHNKVDRTCQAVGIAPDQRAYLPHITLARMNHRSGPPNDFLSLHAGLSSAPFAVEQFSLFESELGRQGAVYHLVERYSLA</sequence>
<accession>A0A840HVM8</accession>
<dbReference type="PANTHER" id="PTHR35561:SF1">
    <property type="entry name" value="RNA 2',3'-CYCLIC PHOSPHODIESTERASE"/>
    <property type="match status" value="1"/>
</dbReference>
<dbReference type="EC" id="3.1.4.58" evidence="2"/>
<reference evidence="3 4" key="1">
    <citation type="submission" date="2020-08" db="EMBL/GenBank/DDBJ databases">
        <title>Genomic Encyclopedia of Type Strains, Phase IV (KMG-IV): sequencing the most valuable type-strain genomes for metagenomic binning, comparative biology and taxonomic classification.</title>
        <authorList>
            <person name="Goeker M."/>
        </authorList>
    </citation>
    <scope>NUCLEOTIDE SEQUENCE [LARGE SCALE GENOMIC DNA]</scope>
    <source>
        <strain evidence="3 4">DSM 7465</strain>
    </source>
</reference>
<feature type="short sequence motif" description="HXTX 1" evidence="2">
    <location>
        <begin position="37"/>
        <end position="40"/>
    </location>
</feature>